<sequence>MLLSLRASDLMSQRLPRSGDACIASTGLFACHVWEKDDDNNDKRKRKQDQVDVALPGLPLLTIEATRCENLTASHPAGSRSIHVWDLLSHEGKVLRCGPHSRGTKRLGHALDQTANLSEVMGRERCPAACVLVRRFRPGPVVMLQQAVQRVRQLRHECAKDERAGSELR</sequence>
<organism evidence="1 2">
    <name type="scientific">Clohesyomyces aquaticus</name>
    <dbReference type="NCBI Taxonomy" id="1231657"/>
    <lineage>
        <taxon>Eukaryota</taxon>
        <taxon>Fungi</taxon>
        <taxon>Dikarya</taxon>
        <taxon>Ascomycota</taxon>
        <taxon>Pezizomycotina</taxon>
        <taxon>Dothideomycetes</taxon>
        <taxon>Pleosporomycetidae</taxon>
        <taxon>Pleosporales</taxon>
        <taxon>Lindgomycetaceae</taxon>
        <taxon>Clohesyomyces</taxon>
    </lineage>
</organism>
<evidence type="ECO:0000313" key="2">
    <source>
        <dbReference type="Proteomes" id="UP000193144"/>
    </source>
</evidence>
<dbReference type="EMBL" id="MCFA01000125">
    <property type="protein sequence ID" value="ORY05496.1"/>
    <property type="molecule type" value="Genomic_DNA"/>
</dbReference>
<proteinExistence type="predicted"/>
<comment type="caution">
    <text evidence="1">The sequence shown here is derived from an EMBL/GenBank/DDBJ whole genome shotgun (WGS) entry which is preliminary data.</text>
</comment>
<protein>
    <submittedName>
        <fullName evidence="1">Uncharacterized protein</fullName>
    </submittedName>
</protein>
<name>A0A1Y1Z5K2_9PLEO</name>
<evidence type="ECO:0000313" key="1">
    <source>
        <dbReference type="EMBL" id="ORY05496.1"/>
    </source>
</evidence>
<gene>
    <name evidence="1" type="ORF">BCR34DRAFT_590908</name>
</gene>
<keyword evidence="2" id="KW-1185">Reference proteome</keyword>
<reference evidence="1 2" key="1">
    <citation type="submission" date="2016-07" db="EMBL/GenBank/DDBJ databases">
        <title>Pervasive Adenine N6-methylation of Active Genes in Fungi.</title>
        <authorList>
            <consortium name="DOE Joint Genome Institute"/>
            <person name="Mondo S.J."/>
            <person name="Dannebaum R.O."/>
            <person name="Kuo R.C."/>
            <person name="Labutti K."/>
            <person name="Haridas S."/>
            <person name="Kuo A."/>
            <person name="Salamov A."/>
            <person name="Ahrendt S.R."/>
            <person name="Lipzen A."/>
            <person name="Sullivan W."/>
            <person name="Andreopoulos W.B."/>
            <person name="Clum A."/>
            <person name="Lindquist E."/>
            <person name="Daum C."/>
            <person name="Ramamoorthy G.K."/>
            <person name="Gryganskyi A."/>
            <person name="Culley D."/>
            <person name="Magnuson J.K."/>
            <person name="James T.Y."/>
            <person name="O'Malley M.A."/>
            <person name="Stajich J.E."/>
            <person name="Spatafora J.W."/>
            <person name="Visel A."/>
            <person name="Grigoriev I.V."/>
        </authorList>
    </citation>
    <scope>NUCLEOTIDE SEQUENCE [LARGE SCALE GENOMIC DNA]</scope>
    <source>
        <strain evidence="1 2">CBS 115471</strain>
    </source>
</reference>
<dbReference type="Proteomes" id="UP000193144">
    <property type="component" value="Unassembled WGS sequence"/>
</dbReference>
<dbReference type="PROSITE" id="PS51257">
    <property type="entry name" value="PROKAR_LIPOPROTEIN"/>
    <property type="match status" value="1"/>
</dbReference>
<accession>A0A1Y1Z5K2</accession>
<dbReference type="AlphaFoldDB" id="A0A1Y1Z5K2"/>